<dbReference type="EMBL" id="JGDS01000015">
    <property type="protein sequence ID" value="EXZ75712.1"/>
    <property type="molecule type" value="Genomic_DNA"/>
</dbReference>
<feature type="region of interest" description="Disordered" evidence="1">
    <location>
        <begin position="91"/>
        <end position="119"/>
    </location>
</feature>
<reference evidence="2 3" key="1">
    <citation type="submission" date="2014-02" db="EMBL/GenBank/DDBJ databases">
        <authorList>
            <person name="Sears C."/>
            <person name="Carroll K."/>
            <person name="Sack B.R."/>
            <person name="Qadri F."/>
            <person name="Myers L.L."/>
            <person name="Chung G.-T."/>
            <person name="Escheverria P."/>
            <person name="Fraser C.M."/>
            <person name="Sadzewicz L."/>
            <person name="Shefchek K.A."/>
            <person name="Tallon L."/>
            <person name="Das S.P."/>
            <person name="Daugherty S."/>
            <person name="Mongodin E.F."/>
        </authorList>
    </citation>
    <scope>NUCLEOTIDE SEQUENCE [LARGE SCALE GENOMIC DNA]</scope>
    <source>
        <strain evidence="2 3">3976T8</strain>
    </source>
</reference>
<dbReference type="AlphaFoldDB" id="A0A016C471"/>
<protein>
    <submittedName>
        <fullName evidence="2">Uncharacterized protein</fullName>
    </submittedName>
</protein>
<evidence type="ECO:0000256" key="1">
    <source>
        <dbReference type="SAM" id="MobiDB-lite"/>
    </source>
</evidence>
<evidence type="ECO:0000313" key="3">
    <source>
        <dbReference type="Proteomes" id="UP000020938"/>
    </source>
</evidence>
<name>A0A016C471_BACFG</name>
<feature type="compositionally biased region" description="Low complexity" evidence="1">
    <location>
        <begin position="99"/>
        <end position="112"/>
    </location>
</feature>
<sequence>MMNTTAQARPASMSARSQSAPASCTDSTVTAGTPRHSVSVTEAVSSTIRLRMSPVCNASRPVMRLSICRSKRALFSPLRKRISVRLPSRVPAADNSGLTARHATSSATSRSMSPPPRPVAASMRHFDTHTENRDTPAWAIPVMLRAMTGRRYPPDTRHSHLMQSPVLIFLFISLCSPSRASNASNGGTGPGCTCGRAAAPSRGVPSASPAENGRPHTARCV</sequence>
<feature type="region of interest" description="Disordered" evidence="1">
    <location>
        <begin position="196"/>
        <end position="221"/>
    </location>
</feature>
<accession>A0A016C471</accession>
<proteinExistence type="predicted"/>
<dbReference type="Proteomes" id="UP000020938">
    <property type="component" value="Unassembled WGS sequence"/>
</dbReference>
<comment type="caution">
    <text evidence="2">The sequence shown here is derived from an EMBL/GenBank/DDBJ whole genome shotgun (WGS) entry which is preliminary data.</text>
</comment>
<gene>
    <name evidence="2" type="ORF">M123_4828</name>
</gene>
<feature type="region of interest" description="Disordered" evidence="1">
    <location>
        <begin position="1"/>
        <end position="37"/>
    </location>
</feature>
<organism evidence="2 3">
    <name type="scientific">Bacteroides fragilis str. 3976T8</name>
    <dbReference type="NCBI Taxonomy" id="1339314"/>
    <lineage>
        <taxon>Bacteria</taxon>
        <taxon>Pseudomonadati</taxon>
        <taxon>Bacteroidota</taxon>
        <taxon>Bacteroidia</taxon>
        <taxon>Bacteroidales</taxon>
        <taxon>Bacteroidaceae</taxon>
        <taxon>Bacteroides</taxon>
    </lineage>
</organism>
<evidence type="ECO:0000313" key="2">
    <source>
        <dbReference type="EMBL" id="EXZ75712.1"/>
    </source>
</evidence>
<feature type="compositionally biased region" description="Polar residues" evidence="1">
    <location>
        <begin position="14"/>
        <end position="37"/>
    </location>
</feature>